<organism evidence="7 8">
    <name type="scientific">Phocaeicola plebeius</name>
    <dbReference type="NCBI Taxonomy" id="310297"/>
    <lineage>
        <taxon>Bacteria</taxon>
        <taxon>Pseudomonadati</taxon>
        <taxon>Bacteroidota</taxon>
        <taxon>Bacteroidia</taxon>
        <taxon>Bacteroidales</taxon>
        <taxon>Bacteroidaceae</taxon>
        <taxon>Phocaeicola</taxon>
    </lineage>
</organism>
<dbReference type="EMBL" id="QSTF01000019">
    <property type="protein sequence ID" value="RGM39581.1"/>
    <property type="molecule type" value="Genomic_DNA"/>
</dbReference>
<dbReference type="PANTHER" id="PTHR12631:SF10">
    <property type="entry name" value="BETA-XYLOSIDASE-LIKE PROTEIN-RELATED"/>
    <property type="match status" value="1"/>
</dbReference>
<accession>A0A3E4WBJ0</accession>
<feature type="active site" description="Proton donor" evidence="4">
    <location>
        <position position="178"/>
    </location>
</feature>
<dbReference type="RefSeq" id="WP_117747901.1">
    <property type="nucleotide sequence ID" value="NZ_DXPK01000010.1"/>
</dbReference>
<dbReference type="InterPro" id="IPR049165">
    <property type="entry name" value="GH39_as"/>
</dbReference>
<dbReference type="Gene3D" id="3.20.20.80">
    <property type="entry name" value="Glycosidases"/>
    <property type="match status" value="1"/>
</dbReference>
<dbReference type="PRINTS" id="PR00745">
    <property type="entry name" value="GLHYDRLASE39"/>
</dbReference>
<dbReference type="InterPro" id="IPR000514">
    <property type="entry name" value="Glyco_hydro_39"/>
</dbReference>
<dbReference type="GO" id="GO:0005975">
    <property type="term" value="P:carbohydrate metabolic process"/>
    <property type="evidence" value="ECO:0007669"/>
    <property type="project" value="InterPro"/>
</dbReference>
<reference evidence="7 8" key="1">
    <citation type="submission" date="2018-08" db="EMBL/GenBank/DDBJ databases">
        <title>A genome reference for cultivated species of the human gut microbiota.</title>
        <authorList>
            <person name="Zou Y."/>
            <person name="Xue W."/>
            <person name="Luo G."/>
        </authorList>
    </citation>
    <scope>NUCLEOTIDE SEQUENCE [LARGE SCALE GENOMIC DNA]</scope>
    <source>
        <strain evidence="7 8">OM08-14</strain>
    </source>
</reference>
<comment type="caution">
    <text evidence="7">The sequence shown here is derived from an EMBL/GenBank/DDBJ whole genome shotgun (WGS) entry which is preliminary data.</text>
</comment>
<proteinExistence type="inferred from homology"/>
<feature type="domain" description="Glycosyl hydrolases family 39 N-terminal catalytic" evidence="6">
    <location>
        <begin position="23"/>
        <end position="223"/>
    </location>
</feature>
<evidence type="ECO:0000256" key="3">
    <source>
        <dbReference type="ARBA" id="ARBA00023295"/>
    </source>
</evidence>
<evidence type="ECO:0000256" key="4">
    <source>
        <dbReference type="PIRSR" id="PIRSR600514-1"/>
    </source>
</evidence>
<dbReference type="Gene3D" id="2.60.40.1500">
    <property type="entry name" value="Glycosyl hydrolase domain, family 39"/>
    <property type="match status" value="1"/>
</dbReference>
<dbReference type="InterPro" id="IPR051923">
    <property type="entry name" value="Glycosyl_Hydrolase_39"/>
</dbReference>
<evidence type="ECO:0000313" key="7">
    <source>
        <dbReference type="EMBL" id="RGM39581.1"/>
    </source>
</evidence>
<dbReference type="SUPFAM" id="SSF51445">
    <property type="entry name" value="(Trans)glycosidases"/>
    <property type="match status" value="1"/>
</dbReference>
<keyword evidence="3" id="KW-0326">Glycosidase</keyword>
<dbReference type="Pfam" id="PF01229">
    <property type="entry name" value="Glyco_hydro_39"/>
    <property type="match status" value="2"/>
</dbReference>
<dbReference type="InterPro" id="IPR017853">
    <property type="entry name" value="GH"/>
</dbReference>
<dbReference type="PROSITE" id="PS01027">
    <property type="entry name" value="GLYCOSYL_HYDROL_F39"/>
    <property type="match status" value="1"/>
</dbReference>
<feature type="domain" description="Glycosyl hydrolases family 39 N-terminal catalytic" evidence="6">
    <location>
        <begin position="257"/>
        <end position="526"/>
    </location>
</feature>
<dbReference type="SUPFAM" id="SSF51011">
    <property type="entry name" value="Glycosyl hydrolase domain"/>
    <property type="match status" value="1"/>
</dbReference>
<sequence length="546" mass="63114">MNKKFLMIGMFLLNAGWTLNAQEVNVKREGEPFTHYWSVGTCAGRANEGLRTSWLEQLKLAKEHCGFQYLRMHGLFDDDMFVYIEKPDGSVVYNWQYIDEVYDRMLDAGVKPFVELSFFPKGIAADNSKMQMWYRNRVSFDEKRLGKWHDLVKAFTQHVVDRYGVEEVLTWYFEVWNEPNLNTNPKAGFFDGTKSDYFKLYKASVAAVKSVDSRLRVGGPASSNFIADTRYDGEVYEQSKSRFYSQDKINKQQWKGSWIEDFIAYCEKENLPLDFISTHPYPTDYALDPETGKSKDAVRYVHSLRDDISWIRKQLAKSKYPDAEVHLTEWSTSPNSRDVMHDILPPAAYILKCNLDCLGMANSLMYWTFTDIFEEKGGGESIFHGGFGMINFQGMVKPSFHAYRMLNQLGDEKLYYKDPLFVSRSSTTGKVTAVAFNYPKEYENAVPSSKNFHNYMEASSKELELELTGLTPGTTFIVETMDKDHGNVYDEYMKIGAPHSPNREETTYLKERAWGTLKETIRVSQDGTLKLKRDLLPWTCILIKEL</sequence>
<dbReference type="GO" id="GO:0004553">
    <property type="term" value="F:hydrolase activity, hydrolyzing O-glycosyl compounds"/>
    <property type="evidence" value="ECO:0007669"/>
    <property type="project" value="InterPro"/>
</dbReference>
<gene>
    <name evidence="7" type="ORF">DXC17_08725</name>
</gene>
<dbReference type="Proteomes" id="UP000260780">
    <property type="component" value="Unassembled WGS sequence"/>
</dbReference>
<dbReference type="InterPro" id="IPR049166">
    <property type="entry name" value="GH39_cat"/>
</dbReference>
<feature type="chain" id="PRO_5017802759" evidence="5">
    <location>
        <begin position="22"/>
        <end position="546"/>
    </location>
</feature>
<evidence type="ECO:0000256" key="2">
    <source>
        <dbReference type="ARBA" id="ARBA00022801"/>
    </source>
</evidence>
<keyword evidence="5" id="KW-0732">Signal</keyword>
<dbReference type="PANTHER" id="PTHR12631">
    <property type="entry name" value="ALPHA-L-IDURONIDASE"/>
    <property type="match status" value="1"/>
</dbReference>
<name>A0A3E4WBJ0_9BACT</name>
<keyword evidence="2 7" id="KW-0378">Hydrolase</keyword>
<feature type="signal peptide" evidence="5">
    <location>
        <begin position="1"/>
        <end position="21"/>
    </location>
</feature>
<evidence type="ECO:0000313" key="8">
    <source>
        <dbReference type="Proteomes" id="UP000260780"/>
    </source>
</evidence>
<protein>
    <submittedName>
        <fullName evidence="7">Glycoside hydrolase</fullName>
    </submittedName>
</protein>
<evidence type="ECO:0000256" key="1">
    <source>
        <dbReference type="ARBA" id="ARBA00008875"/>
    </source>
</evidence>
<evidence type="ECO:0000259" key="6">
    <source>
        <dbReference type="Pfam" id="PF01229"/>
    </source>
</evidence>
<dbReference type="AlphaFoldDB" id="A0A3E4WBJ0"/>
<comment type="similarity">
    <text evidence="1">Belongs to the glycosyl hydrolase 39 family.</text>
</comment>
<evidence type="ECO:0000256" key="5">
    <source>
        <dbReference type="SAM" id="SignalP"/>
    </source>
</evidence>